<protein>
    <submittedName>
        <fullName evidence="8">Putative transporter YfdV</fullName>
    </submittedName>
</protein>
<dbReference type="Pfam" id="PF03547">
    <property type="entry name" value="Mem_trans"/>
    <property type="match status" value="1"/>
</dbReference>
<dbReference type="GO" id="GO:0016020">
    <property type="term" value="C:membrane"/>
    <property type="evidence" value="ECO:0007669"/>
    <property type="project" value="UniProtKB-SubCell"/>
</dbReference>
<evidence type="ECO:0000256" key="5">
    <source>
        <dbReference type="ARBA" id="ARBA00022989"/>
    </source>
</evidence>
<feature type="transmembrane region" description="Helical" evidence="7">
    <location>
        <begin position="293"/>
        <end position="312"/>
    </location>
</feature>
<proteinExistence type="predicted"/>
<sequence length="313" mass="33122">MFEVLSVTGTVFALIAIGYFATRARFFTATDHEVLTKFVMRLALPALIFRSVSTRSVSEIFDPAFLLAYGGGSVLTFFVMLSVARRLFRRDALDGTLIGIGTSACNTGFVGYPVVLVAFPDVAGRILALCMLVENLIIMPLGIAMLEQAQGRGESARSFARKIFRRMATNPIMISLVVSLAVSLSGLTVPHAILNPVSLIAQAAAAPALLVIGGTLVGLSFRGINAYVVAAVAGKLLLHPLVVMVAALAVTSVGFEFHEATLSRAAVLAAAVPAFTLYPLFARSYGRPQEAALAHSLMTMLSFVSLTAVLVLV</sequence>
<organism evidence="8 9">
    <name type="scientific">Aquimixticola soesokkakensis</name>
    <dbReference type="NCBI Taxonomy" id="1519096"/>
    <lineage>
        <taxon>Bacteria</taxon>
        <taxon>Pseudomonadati</taxon>
        <taxon>Pseudomonadota</taxon>
        <taxon>Alphaproteobacteria</taxon>
        <taxon>Rhodobacterales</taxon>
        <taxon>Paracoccaceae</taxon>
        <taxon>Aquimixticola</taxon>
    </lineage>
</organism>
<keyword evidence="4 7" id="KW-0812">Transmembrane</keyword>
<evidence type="ECO:0000256" key="1">
    <source>
        <dbReference type="ARBA" id="ARBA00004141"/>
    </source>
</evidence>
<evidence type="ECO:0000256" key="4">
    <source>
        <dbReference type="ARBA" id="ARBA00022692"/>
    </source>
</evidence>
<keyword evidence="6 7" id="KW-0472">Membrane</keyword>
<name>A0A1Y5TS86_9RHOB</name>
<dbReference type="RefSeq" id="WP_085837922.1">
    <property type="nucleotide sequence ID" value="NZ_FWFS01000013.1"/>
</dbReference>
<feature type="transmembrane region" description="Helical" evidence="7">
    <location>
        <begin position="64"/>
        <end position="84"/>
    </location>
</feature>
<dbReference type="OrthoDB" id="9810457at2"/>
<dbReference type="PANTHER" id="PTHR36838">
    <property type="entry name" value="AUXIN EFFLUX CARRIER FAMILY PROTEIN"/>
    <property type="match status" value="1"/>
</dbReference>
<keyword evidence="9" id="KW-1185">Reference proteome</keyword>
<comment type="subcellular location">
    <subcellularLocation>
        <location evidence="1">Membrane</location>
        <topology evidence="1">Multi-pass membrane protein</topology>
    </subcellularLocation>
</comment>
<feature type="transmembrane region" description="Helical" evidence="7">
    <location>
        <begin position="199"/>
        <end position="219"/>
    </location>
</feature>
<dbReference type="Proteomes" id="UP000193862">
    <property type="component" value="Unassembled WGS sequence"/>
</dbReference>
<feature type="transmembrane region" description="Helical" evidence="7">
    <location>
        <begin position="126"/>
        <end position="146"/>
    </location>
</feature>
<evidence type="ECO:0000313" key="9">
    <source>
        <dbReference type="Proteomes" id="UP000193862"/>
    </source>
</evidence>
<dbReference type="AlphaFoldDB" id="A0A1Y5TS86"/>
<dbReference type="GO" id="GO:0055085">
    <property type="term" value="P:transmembrane transport"/>
    <property type="evidence" value="ECO:0007669"/>
    <property type="project" value="InterPro"/>
</dbReference>
<dbReference type="InterPro" id="IPR004776">
    <property type="entry name" value="Mem_transp_PIN-like"/>
</dbReference>
<evidence type="ECO:0000313" key="8">
    <source>
        <dbReference type="EMBL" id="SLN66999.1"/>
    </source>
</evidence>
<feature type="transmembrane region" description="Helical" evidence="7">
    <location>
        <begin position="262"/>
        <end position="281"/>
    </location>
</feature>
<keyword evidence="5 7" id="KW-1133">Transmembrane helix</keyword>
<accession>A0A1Y5TS86</accession>
<evidence type="ECO:0000256" key="2">
    <source>
        <dbReference type="ARBA" id="ARBA00022448"/>
    </source>
</evidence>
<evidence type="ECO:0000256" key="6">
    <source>
        <dbReference type="ARBA" id="ARBA00023136"/>
    </source>
</evidence>
<evidence type="ECO:0000256" key="3">
    <source>
        <dbReference type="ARBA" id="ARBA00022475"/>
    </source>
</evidence>
<gene>
    <name evidence="8" type="ORF">AQS8620_03124</name>
</gene>
<feature type="transmembrane region" description="Helical" evidence="7">
    <location>
        <begin position="167"/>
        <end position="187"/>
    </location>
</feature>
<keyword evidence="3" id="KW-1003">Cell membrane</keyword>
<feature type="transmembrane region" description="Helical" evidence="7">
    <location>
        <begin position="96"/>
        <end position="120"/>
    </location>
</feature>
<dbReference type="PANTHER" id="PTHR36838:SF1">
    <property type="entry name" value="SLR1864 PROTEIN"/>
    <property type="match status" value="1"/>
</dbReference>
<feature type="transmembrane region" description="Helical" evidence="7">
    <location>
        <begin position="226"/>
        <end position="250"/>
    </location>
</feature>
<keyword evidence="2" id="KW-0813">Transport</keyword>
<dbReference type="EMBL" id="FWFS01000013">
    <property type="protein sequence ID" value="SLN66999.1"/>
    <property type="molecule type" value="Genomic_DNA"/>
</dbReference>
<feature type="transmembrane region" description="Helical" evidence="7">
    <location>
        <begin position="6"/>
        <end position="22"/>
    </location>
</feature>
<evidence type="ECO:0000256" key="7">
    <source>
        <dbReference type="SAM" id="Phobius"/>
    </source>
</evidence>
<reference evidence="8 9" key="1">
    <citation type="submission" date="2017-03" db="EMBL/GenBank/DDBJ databases">
        <authorList>
            <person name="Afonso C.L."/>
            <person name="Miller P.J."/>
            <person name="Scott M.A."/>
            <person name="Spackman E."/>
            <person name="Goraichik I."/>
            <person name="Dimitrov K.M."/>
            <person name="Suarez D.L."/>
            <person name="Swayne D.E."/>
        </authorList>
    </citation>
    <scope>NUCLEOTIDE SEQUENCE [LARGE SCALE GENOMIC DNA]</scope>
    <source>
        <strain evidence="8 9">CECT 8620</strain>
    </source>
</reference>